<name>A0ABV4NAD0_9VIBR</name>
<keyword evidence="1" id="KW-0812">Transmembrane</keyword>
<dbReference type="InterPro" id="IPR000014">
    <property type="entry name" value="PAS"/>
</dbReference>
<comment type="caution">
    <text evidence="3">The sequence shown here is derived from an EMBL/GenBank/DDBJ whole genome shotgun (WGS) entry which is preliminary data.</text>
</comment>
<dbReference type="RefSeq" id="WP_372265835.1">
    <property type="nucleotide sequence ID" value="NZ_JBFRUW010000023.1"/>
</dbReference>
<dbReference type="SMART" id="SM00091">
    <property type="entry name" value="PAS"/>
    <property type="match status" value="1"/>
</dbReference>
<dbReference type="InterPro" id="IPR035965">
    <property type="entry name" value="PAS-like_dom_sf"/>
</dbReference>
<dbReference type="Pfam" id="PF13188">
    <property type="entry name" value="PAS_8"/>
    <property type="match status" value="1"/>
</dbReference>
<feature type="domain" description="PAS" evidence="2">
    <location>
        <begin position="344"/>
        <end position="413"/>
    </location>
</feature>
<evidence type="ECO:0000313" key="3">
    <source>
        <dbReference type="EMBL" id="MFA0568367.1"/>
    </source>
</evidence>
<accession>A0ABV4NAD0</accession>
<keyword evidence="1" id="KW-1133">Transmembrane helix</keyword>
<dbReference type="Gene3D" id="3.30.450.20">
    <property type="entry name" value="PAS domain"/>
    <property type="match status" value="1"/>
</dbReference>
<feature type="transmembrane region" description="Helical" evidence="1">
    <location>
        <begin position="267"/>
        <end position="287"/>
    </location>
</feature>
<evidence type="ECO:0000259" key="2">
    <source>
        <dbReference type="SMART" id="SM00091"/>
    </source>
</evidence>
<dbReference type="CDD" id="cd00130">
    <property type="entry name" value="PAS"/>
    <property type="match status" value="1"/>
</dbReference>
<organism evidence="3 4">
    <name type="scientific">Vibrio gallaecicus</name>
    <dbReference type="NCBI Taxonomy" id="552386"/>
    <lineage>
        <taxon>Bacteria</taxon>
        <taxon>Pseudomonadati</taxon>
        <taxon>Pseudomonadota</taxon>
        <taxon>Gammaproteobacteria</taxon>
        <taxon>Vibrionales</taxon>
        <taxon>Vibrionaceae</taxon>
        <taxon>Vibrio</taxon>
    </lineage>
</organism>
<dbReference type="Proteomes" id="UP001570417">
    <property type="component" value="Unassembled WGS sequence"/>
</dbReference>
<evidence type="ECO:0000313" key="4">
    <source>
        <dbReference type="Proteomes" id="UP001570417"/>
    </source>
</evidence>
<sequence>MINISSMKRLLKAAVAINCFFVTLIACLVGALSLNIERNFWQESLVEDYKNLAVTHFSAEFKDLNLAAEELAQNAVISEFIQANHINKKPVSIDNEIRKSDQFSTLIIQNTIGQFVYTNTKSKTSSINGLKRLHEPHTQMVFTPVKNLGIDFIDGRIFMFVSVPIVGDSSVRPTGLVTMLREVNSELLRELSEKIGREFNFHYTSAGMRLTQISYSHGFKVDLHRITNGEHSFDAEYKITLPDGRVQPANFVITFDLKPYQHFDPRYLLFGVALTVPLITFVLWLGFSTKVITPMAKLIDYVTDEGTYNEARVDKTSSHELPEELKLIHHRFKKVYFNMSRQNQFSQVLVDAIGDIIITVDIEGKICYANPAARQWFNVCESILFGQPLELFTSNINHESPDVATWLYTSNIYKERIQCKAELVNIISKTFVYPADVIVQPIDILRPDSIAESIDDKSSSVVVIRIKEAIPIEKYMA</sequence>
<protein>
    <submittedName>
        <fullName evidence="3">PAS domain-containing protein</fullName>
    </submittedName>
</protein>
<dbReference type="EMBL" id="JBFRUW010000023">
    <property type="protein sequence ID" value="MFA0568367.1"/>
    <property type="molecule type" value="Genomic_DNA"/>
</dbReference>
<reference evidence="3 4" key="1">
    <citation type="journal article" date="2024" name="ISME J.">
        <title>Tailless and filamentous prophages are predominant in marine Vibrio.</title>
        <authorList>
            <person name="Steensen K."/>
            <person name="Seneca J."/>
            <person name="Bartlau N."/>
            <person name="Yu X.A."/>
            <person name="Hussain F.A."/>
            <person name="Polz M.F."/>
        </authorList>
    </citation>
    <scope>NUCLEOTIDE SEQUENCE [LARGE SCALE GENOMIC DNA]</scope>
    <source>
        <strain evidence="3 4">10N.222.51.A1</strain>
    </source>
</reference>
<proteinExistence type="predicted"/>
<dbReference type="SUPFAM" id="SSF55785">
    <property type="entry name" value="PYP-like sensor domain (PAS domain)"/>
    <property type="match status" value="1"/>
</dbReference>
<keyword evidence="4" id="KW-1185">Reference proteome</keyword>
<evidence type="ECO:0000256" key="1">
    <source>
        <dbReference type="SAM" id="Phobius"/>
    </source>
</evidence>
<gene>
    <name evidence="3" type="ORF">AB4566_08770</name>
</gene>
<keyword evidence="1" id="KW-0472">Membrane</keyword>